<feature type="domain" description="Heterokaryon incompatibility" evidence="1">
    <location>
        <begin position="51"/>
        <end position="185"/>
    </location>
</feature>
<evidence type="ECO:0000259" key="1">
    <source>
        <dbReference type="Pfam" id="PF06985"/>
    </source>
</evidence>
<dbReference type="PANTHER" id="PTHR24148">
    <property type="entry name" value="ANKYRIN REPEAT DOMAIN-CONTAINING PROTEIN 39 HOMOLOG-RELATED"/>
    <property type="match status" value="1"/>
</dbReference>
<keyword evidence="3" id="KW-1185">Reference proteome</keyword>
<reference evidence="2" key="2">
    <citation type="submission" date="2023-06" db="EMBL/GenBank/DDBJ databases">
        <authorList>
            <consortium name="Lawrence Berkeley National Laboratory"/>
            <person name="Haridas S."/>
            <person name="Hensen N."/>
            <person name="Bonometti L."/>
            <person name="Westerberg I."/>
            <person name="Brannstrom I.O."/>
            <person name="Guillou S."/>
            <person name="Cros-Aarteil S."/>
            <person name="Calhoun S."/>
            <person name="Kuo A."/>
            <person name="Mondo S."/>
            <person name="Pangilinan J."/>
            <person name="Riley R."/>
            <person name="Labutti K."/>
            <person name="Andreopoulos B."/>
            <person name="Lipzen A."/>
            <person name="Chen C."/>
            <person name="Yanf M."/>
            <person name="Daum C."/>
            <person name="Ng V."/>
            <person name="Clum A."/>
            <person name="Steindorff A."/>
            <person name="Ohm R."/>
            <person name="Martin F."/>
            <person name="Silar P."/>
            <person name="Natvig D."/>
            <person name="Lalanne C."/>
            <person name="Gautier V."/>
            <person name="Ament-Velasquez S.L."/>
            <person name="Kruys A."/>
            <person name="Hutchinson M.I."/>
            <person name="Powell A.J."/>
            <person name="Barry K."/>
            <person name="Miller A.N."/>
            <person name="Grigoriev I.V."/>
            <person name="Debuchy R."/>
            <person name="Gladieux P."/>
            <person name="Thoren M.H."/>
            <person name="Johannesson H."/>
        </authorList>
    </citation>
    <scope>NUCLEOTIDE SEQUENCE</scope>
    <source>
        <strain evidence="2">CBS 118394</strain>
    </source>
</reference>
<dbReference type="Proteomes" id="UP001283341">
    <property type="component" value="Unassembled WGS sequence"/>
</dbReference>
<evidence type="ECO:0000313" key="2">
    <source>
        <dbReference type="EMBL" id="KAK3313079.1"/>
    </source>
</evidence>
<protein>
    <submittedName>
        <fullName evidence="2">Heterokaryon incompatibility protein-domain-containing protein</fullName>
    </submittedName>
</protein>
<organism evidence="2 3">
    <name type="scientific">Apodospora peruviana</name>
    <dbReference type="NCBI Taxonomy" id="516989"/>
    <lineage>
        <taxon>Eukaryota</taxon>
        <taxon>Fungi</taxon>
        <taxon>Dikarya</taxon>
        <taxon>Ascomycota</taxon>
        <taxon>Pezizomycotina</taxon>
        <taxon>Sordariomycetes</taxon>
        <taxon>Sordariomycetidae</taxon>
        <taxon>Sordariales</taxon>
        <taxon>Lasiosphaeriaceae</taxon>
        <taxon>Apodospora</taxon>
    </lineage>
</organism>
<reference evidence="2" key="1">
    <citation type="journal article" date="2023" name="Mol. Phylogenet. Evol.">
        <title>Genome-scale phylogeny and comparative genomics of the fungal order Sordariales.</title>
        <authorList>
            <person name="Hensen N."/>
            <person name="Bonometti L."/>
            <person name="Westerberg I."/>
            <person name="Brannstrom I.O."/>
            <person name="Guillou S."/>
            <person name="Cros-Aarteil S."/>
            <person name="Calhoun S."/>
            <person name="Haridas S."/>
            <person name="Kuo A."/>
            <person name="Mondo S."/>
            <person name="Pangilinan J."/>
            <person name="Riley R."/>
            <person name="LaButti K."/>
            <person name="Andreopoulos B."/>
            <person name="Lipzen A."/>
            <person name="Chen C."/>
            <person name="Yan M."/>
            <person name="Daum C."/>
            <person name="Ng V."/>
            <person name="Clum A."/>
            <person name="Steindorff A."/>
            <person name="Ohm R.A."/>
            <person name="Martin F."/>
            <person name="Silar P."/>
            <person name="Natvig D.O."/>
            <person name="Lalanne C."/>
            <person name="Gautier V."/>
            <person name="Ament-Velasquez S.L."/>
            <person name="Kruys A."/>
            <person name="Hutchinson M.I."/>
            <person name="Powell A.J."/>
            <person name="Barry K."/>
            <person name="Miller A.N."/>
            <person name="Grigoriev I.V."/>
            <person name="Debuchy R."/>
            <person name="Gladieux P."/>
            <person name="Hiltunen Thoren M."/>
            <person name="Johannesson H."/>
        </authorList>
    </citation>
    <scope>NUCLEOTIDE SEQUENCE</scope>
    <source>
        <strain evidence="2">CBS 118394</strain>
    </source>
</reference>
<proteinExistence type="predicted"/>
<dbReference type="AlphaFoldDB" id="A0AAE0HV16"/>
<accession>A0AAE0HV16</accession>
<name>A0AAE0HV16_9PEZI</name>
<evidence type="ECO:0000313" key="3">
    <source>
        <dbReference type="Proteomes" id="UP001283341"/>
    </source>
</evidence>
<dbReference type="EMBL" id="JAUEDM010000008">
    <property type="protein sequence ID" value="KAK3313079.1"/>
    <property type="molecule type" value="Genomic_DNA"/>
</dbReference>
<sequence length="540" mass="61645">MAENMALNFQYTPFDHPSEQIRLLRIQAGSPDSSMQCSLTIVSLKPHPPPYVAISYTWGPPTPTTTISIDEQPMVVRQSCVETLRMMRLHHIDVPVWIDAICINQTDTREKSIQVGMMGSIYHSAAFVAACLQCGDSLSMMRNLYPLVTSTLKDGYEQNVFERWQTAVHAILGNAYFTRLWIVQEIGLARDLRLYSGEDVLDWSELETQAMDWRGKMMSLNRYPDGPDPERAFKELSDTQTQMGTHKTYAYQKRDKTLTLTGLMSSHLKRGCENPRDKIYAILPMLEHAGGFDSHNIQPDYDKSPWEVLWTYVRTIRFPKEPERRKNSISTGFELWTSLKTFEDLVECFRVSASETASFLQARSSVVCTHLPNYIETHFVGYALRICCTDGSAYRSLVRDNEDLRRLEPKPLFLAVWPGLPAAVFSIGPAVFNNLEALMIGGYYPCHGEVNALSKLPERCDCRRSSCPAKRSKREIYMHPEDLLAMVLLVRDSSGSVEMFAESFVRMWEPQQRDQKPPHRLEVSVSSSLASFVRSFRRCA</sequence>
<dbReference type="Pfam" id="PF06985">
    <property type="entry name" value="HET"/>
    <property type="match status" value="1"/>
</dbReference>
<dbReference type="PANTHER" id="PTHR24148:SF73">
    <property type="entry name" value="HET DOMAIN PROTEIN (AFU_ORTHOLOGUE AFUA_8G01020)"/>
    <property type="match status" value="1"/>
</dbReference>
<dbReference type="InterPro" id="IPR010730">
    <property type="entry name" value="HET"/>
</dbReference>
<gene>
    <name evidence="2" type="ORF">B0H66DRAFT_385436</name>
</gene>
<comment type="caution">
    <text evidence="2">The sequence shown here is derived from an EMBL/GenBank/DDBJ whole genome shotgun (WGS) entry which is preliminary data.</text>
</comment>
<dbReference type="InterPro" id="IPR052895">
    <property type="entry name" value="HetReg/Transcr_Mod"/>
</dbReference>